<evidence type="ECO:0000313" key="2">
    <source>
        <dbReference type="Proteomes" id="UP001221757"/>
    </source>
</evidence>
<accession>A0AAD7G5Z3</accession>
<organism evidence="1 2">
    <name type="scientific">Mycena rosella</name>
    <name type="common">Pink bonnet</name>
    <name type="synonym">Agaricus rosellus</name>
    <dbReference type="NCBI Taxonomy" id="1033263"/>
    <lineage>
        <taxon>Eukaryota</taxon>
        <taxon>Fungi</taxon>
        <taxon>Dikarya</taxon>
        <taxon>Basidiomycota</taxon>
        <taxon>Agaricomycotina</taxon>
        <taxon>Agaricomycetes</taxon>
        <taxon>Agaricomycetidae</taxon>
        <taxon>Agaricales</taxon>
        <taxon>Marasmiineae</taxon>
        <taxon>Mycenaceae</taxon>
        <taxon>Mycena</taxon>
    </lineage>
</organism>
<name>A0AAD7G5Z3_MYCRO</name>
<reference evidence="1" key="1">
    <citation type="submission" date="2023-03" db="EMBL/GenBank/DDBJ databases">
        <title>Massive genome expansion in bonnet fungi (Mycena s.s.) driven by repeated elements and novel gene families across ecological guilds.</title>
        <authorList>
            <consortium name="Lawrence Berkeley National Laboratory"/>
            <person name="Harder C.B."/>
            <person name="Miyauchi S."/>
            <person name="Viragh M."/>
            <person name="Kuo A."/>
            <person name="Thoen E."/>
            <person name="Andreopoulos B."/>
            <person name="Lu D."/>
            <person name="Skrede I."/>
            <person name="Drula E."/>
            <person name="Henrissat B."/>
            <person name="Morin E."/>
            <person name="Kohler A."/>
            <person name="Barry K."/>
            <person name="LaButti K."/>
            <person name="Morin E."/>
            <person name="Salamov A."/>
            <person name="Lipzen A."/>
            <person name="Mereny Z."/>
            <person name="Hegedus B."/>
            <person name="Baldrian P."/>
            <person name="Stursova M."/>
            <person name="Weitz H."/>
            <person name="Taylor A."/>
            <person name="Grigoriev I.V."/>
            <person name="Nagy L.G."/>
            <person name="Martin F."/>
            <person name="Kauserud H."/>
        </authorList>
    </citation>
    <scope>NUCLEOTIDE SEQUENCE</scope>
    <source>
        <strain evidence="1">CBHHK067</strain>
    </source>
</reference>
<proteinExistence type="predicted"/>
<comment type="caution">
    <text evidence="1">The sequence shown here is derived from an EMBL/GenBank/DDBJ whole genome shotgun (WGS) entry which is preliminary data.</text>
</comment>
<protein>
    <submittedName>
        <fullName evidence="1">Uncharacterized protein</fullName>
    </submittedName>
</protein>
<sequence>MTQPSSRRTKDTPQSSEELLATLLLHGVHLGSPLTLAQEWPVVVKREGKVVPAVNMHDNREQLDLVSSRAPQFCFCNPLPNFGRKLNPPHTPLLRSAASATSLVYAYDQNNRWPAPAEPSASSGSHHVHARACSPDFTTVLYEYLDLECTSITPYQAALRRGKMASNDPELPMLPPKDPFADAEADGDDPLPMVQELSFALLLAHLRRLDILLRRGQQFALYAGSPRTAPATARRAAPSPSYPARSRMASACRRCLRARAR</sequence>
<dbReference type="EMBL" id="JARKIE010000264">
    <property type="protein sequence ID" value="KAJ7659989.1"/>
    <property type="molecule type" value="Genomic_DNA"/>
</dbReference>
<keyword evidence="2" id="KW-1185">Reference proteome</keyword>
<evidence type="ECO:0000313" key="1">
    <source>
        <dbReference type="EMBL" id="KAJ7659989.1"/>
    </source>
</evidence>
<dbReference type="Proteomes" id="UP001221757">
    <property type="component" value="Unassembled WGS sequence"/>
</dbReference>
<dbReference type="AlphaFoldDB" id="A0AAD7G5Z3"/>
<gene>
    <name evidence="1" type="ORF">B0H17DRAFT_1212697</name>
</gene>